<evidence type="ECO:0000313" key="4">
    <source>
        <dbReference type="EMBL" id="GMH14409.1"/>
    </source>
</evidence>
<gene>
    <name evidence="4" type="ORF">Nepgr_016250</name>
</gene>
<dbReference type="GO" id="GO:0048471">
    <property type="term" value="C:perinuclear region of cytoplasm"/>
    <property type="evidence" value="ECO:0007669"/>
    <property type="project" value="TreeGrafter"/>
</dbReference>
<dbReference type="PROSITE" id="PS50128">
    <property type="entry name" value="SURP"/>
    <property type="match status" value="1"/>
</dbReference>
<proteinExistence type="predicted"/>
<sequence length="149" mass="17369">MPKRKNKHLWITHFMTIQQLWLLLYMLNCCSSMQYPFLHTQQPQQHHSHPPPHPHLLHLQQQQPPPPPCNPSMLPCFVPSLFCGPYNFAPPLIPPPSDPELHKNIDSFVEYAAKNGPDFKAMFREKHQDSPGYSFLFGGENHGCYRYKL</sequence>
<feature type="region of interest" description="Disordered" evidence="2">
    <location>
        <begin position="41"/>
        <end position="66"/>
    </location>
</feature>
<dbReference type="PANTHER" id="PTHR12323">
    <property type="entry name" value="SR-RELATED CTD ASSOCIATED FACTOR 6"/>
    <property type="match status" value="1"/>
</dbReference>
<feature type="domain" description="SURP motif" evidence="3">
    <location>
        <begin position="104"/>
        <end position="148"/>
    </location>
</feature>
<dbReference type="Pfam" id="PF01805">
    <property type="entry name" value="Surp"/>
    <property type="match status" value="1"/>
</dbReference>
<dbReference type="InterPro" id="IPR000061">
    <property type="entry name" value="Surp"/>
</dbReference>
<keyword evidence="1" id="KW-0507">mRNA processing</keyword>
<organism evidence="4 5">
    <name type="scientific">Nepenthes gracilis</name>
    <name type="common">Slender pitcher plant</name>
    <dbReference type="NCBI Taxonomy" id="150966"/>
    <lineage>
        <taxon>Eukaryota</taxon>
        <taxon>Viridiplantae</taxon>
        <taxon>Streptophyta</taxon>
        <taxon>Embryophyta</taxon>
        <taxon>Tracheophyta</taxon>
        <taxon>Spermatophyta</taxon>
        <taxon>Magnoliopsida</taxon>
        <taxon>eudicotyledons</taxon>
        <taxon>Gunneridae</taxon>
        <taxon>Pentapetalae</taxon>
        <taxon>Caryophyllales</taxon>
        <taxon>Nepenthaceae</taxon>
        <taxon>Nepenthes</taxon>
    </lineage>
</organism>
<evidence type="ECO:0000256" key="2">
    <source>
        <dbReference type="SAM" id="MobiDB-lite"/>
    </source>
</evidence>
<dbReference type="GO" id="GO:0006874">
    <property type="term" value="P:intracellular calcium ion homeostasis"/>
    <property type="evidence" value="ECO:0007669"/>
    <property type="project" value="TreeGrafter"/>
</dbReference>
<dbReference type="SUPFAM" id="SSF109905">
    <property type="entry name" value="Surp module (SWAP domain)"/>
    <property type="match status" value="1"/>
</dbReference>
<dbReference type="EMBL" id="BSYO01000014">
    <property type="protein sequence ID" value="GMH14409.1"/>
    <property type="molecule type" value="Genomic_DNA"/>
</dbReference>
<dbReference type="AlphaFoldDB" id="A0AAD3SPG2"/>
<name>A0AAD3SPG2_NEPGR</name>
<comment type="caution">
    <text evidence="4">The sequence shown here is derived from an EMBL/GenBank/DDBJ whole genome shotgun (WGS) entry which is preliminary data.</text>
</comment>
<evidence type="ECO:0000313" key="5">
    <source>
        <dbReference type="Proteomes" id="UP001279734"/>
    </source>
</evidence>
<dbReference type="GO" id="GO:0006397">
    <property type="term" value="P:mRNA processing"/>
    <property type="evidence" value="ECO:0007669"/>
    <property type="project" value="UniProtKB-KW"/>
</dbReference>
<dbReference type="Proteomes" id="UP001279734">
    <property type="component" value="Unassembled WGS sequence"/>
</dbReference>
<dbReference type="GO" id="GO:0003723">
    <property type="term" value="F:RNA binding"/>
    <property type="evidence" value="ECO:0007669"/>
    <property type="project" value="InterPro"/>
</dbReference>
<keyword evidence="5" id="KW-1185">Reference proteome</keyword>
<dbReference type="PANTHER" id="PTHR12323:SF0">
    <property type="entry name" value="CALCIUM HOMEOSTASIS ENDOPLASMIC RETICULUM PROTEIN"/>
    <property type="match status" value="1"/>
</dbReference>
<evidence type="ECO:0000259" key="3">
    <source>
        <dbReference type="PROSITE" id="PS50128"/>
    </source>
</evidence>
<dbReference type="Gene3D" id="1.10.10.790">
    <property type="entry name" value="Surp module"/>
    <property type="match status" value="1"/>
</dbReference>
<protein>
    <recommendedName>
        <fullName evidence="3">SURP motif domain-containing protein</fullName>
    </recommendedName>
</protein>
<reference evidence="4" key="1">
    <citation type="submission" date="2023-05" db="EMBL/GenBank/DDBJ databases">
        <title>Nepenthes gracilis genome sequencing.</title>
        <authorList>
            <person name="Fukushima K."/>
        </authorList>
    </citation>
    <scope>NUCLEOTIDE SEQUENCE</scope>
    <source>
        <strain evidence="4">SING2019-196</strain>
    </source>
</reference>
<dbReference type="InterPro" id="IPR035967">
    <property type="entry name" value="SWAP/Surp_sf"/>
</dbReference>
<feature type="compositionally biased region" description="Basic residues" evidence="2">
    <location>
        <begin position="46"/>
        <end position="56"/>
    </location>
</feature>
<accession>A0AAD3SPG2</accession>
<evidence type="ECO:0000256" key="1">
    <source>
        <dbReference type="ARBA" id="ARBA00022664"/>
    </source>
</evidence>